<reference evidence="5 6" key="1">
    <citation type="submission" date="2011-08" db="EMBL/GenBank/DDBJ databases">
        <title>The Genome Sequence of Prevotella sp. oral taxon 302 str. F0323.</title>
        <authorList>
            <consortium name="The Broad Institute Genome Sequencing Platform"/>
            <person name="Earl A."/>
            <person name="Ward D."/>
            <person name="Feldgarden M."/>
            <person name="Gevers D."/>
            <person name="Izard J."/>
            <person name="Blanton J.M."/>
            <person name="Baranova O.V."/>
            <person name="Tanner A.C."/>
            <person name="Dewhirst F.E."/>
            <person name="Young S.K."/>
            <person name="Zeng Q."/>
            <person name="Gargeya S."/>
            <person name="Fitzgerald M."/>
            <person name="Haas B."/>
            <person name="Abouelleil A."/>
            <person name="Alvarado L."/>
            <person name="Arachchi H.M."/>
            <person name="Berlin A."/>
            <person name="Brown A."/>
            <person name="Chapman S.B."/>
            <person name="Chen Z."/>
            <person name="Dunbar C."/>
            <person name="Freedman E."/>
            <person name="Gearin G."/>
            <person name="Gellesch M."/>
            <person name="Goldberg J."/>
            <person name="Griggs A."/>
            <person name="Gujja S."/>
            <person name="Heiman D."/>
            <person name="Howarth C."/>
            <person name="Larson L."/>
            <person name="Lui A."/>
            <person name="MacDonald P.J.P."/>
            <person name="Montmayeur A."/>
            <person name="Murphy C."/>
            <person name="Neiman D."/>
            <person name="Pearson M."/>
            <person name="Priest M."/>
            <person name="Roberts A."/>
            <person name="Saif S."/>
            <person name="Shea T."/>
            <person name="Shenoy N."/>
            <person name="Sisk P."/>
            <person name="Stolte C."/>
            <person name="Sykes S."/>
            <person name="Wortman J."/>
            <person name="Nusbaum C."/>
            <person name="Birren B."/>
        </authorList>
    </citation>
    <scope>NUCLEOTIDE SEQUENCE [LARGE SCALE GENOMIC DNA]</scope>
    <source>
        <strain evidence="5 6">F0323</strain>
    </source>
</reference>
<dbReference type="Pfam" id="PF01420">
    <property type="entry name" value="Methylase_S"/>
    <property type="match status" value="2"/>
</dbReference>
<keyword evidence="3" id="KW-0238">DNA-binding</keyword>
<feature type="domain" description="Type I restriction modification DNA specificity" evidence="4">
    <location>
        <begin position="16"/>
        <end position="193"/>
    </location>
</feature>
<dbReference type="EMBL" id="ACZK01000012">
    <property type="protein sequence ID" value="EHG23614.1"/>
    <property type="molecule type" value="Genomic_DNA"/>
</dbReference>
<dbReference type="Gene3D" id="1.10.287.1120">
    <property type="entry name" value="Bipartite methylase S protein"/>
    <property type="match status" value="1"/>
</dbReference>
<keyword evidence="2" id="KW-0680">Restriction system</keyword>
<dbReference type="PATRIC" id="fig|679199.3.peg.679"/>
<dbReference type="InterPro" id="IPR052021">
    <property type="entry name" value="Type-I_RS_S_subunit"/>
</dbReference>
<comment type="caution">
    <text evidence="5">The sequence shown here is derived from an EMBL/GenBank/DDBJ whole genome shotgun (WGS) entry which is preliminary data.</text>
</comment>
<evidence type="ECO:0000313" key="6">
    <source>
        <dbReference type="Proteomes" id="UP000015993"/>
    </source>
</evidence>
<sequence>MIETRFKDTEVGRISEEWQLDRLKENFEFKTNNTLSRDTLSDSGIIQDVHYGDVLVKYGSHLDVQKDDVPYISDDGFRASSFISDGDVIIADTAEDETVGKATEVLNVGNNKLVSGLHTMWLHPINQEKYALGYLGYAFNASIYHNQLLPLMQGTKVTSVSKSAIKDTYIVVPSKSEQTRIATALSNIDTLISELGRLIEKKRAIKQGAIQQLLTGKQRLKGFSELWVEKKLGEICDVKRGVRVTRESLIEEGEYPVFQNTNFPLGYYDKFNVAANTPFVIVGGSAGLVGFSSQEYWAADDCAYFDNCKKLDLVYLYYNLLFLQNEIKRHVRTASVPRLDRKNIEDLVLPIPPLREQSAIASVLTSMDNEISALEAKREKYSSIKQGMMQQLLTGKIRLVETAVKTNATSANVHFRRSVWAAEIADRLCEEPTFGHVKMEKILFLTERLCHIDIGSHYHRDAAGPYDNRALRSIDSQLKKQKWFEVRRTEKGNRYVPMQNRGKHKTYFDKYFSAVLPTFEKIIKTFKTQNTERCEIVATLYSAWEDFLNSNKTFTDADIVNEVLNNWHESKKRISRERWLNAIQWMRENGFVPNDRNG</sequence>
<evidence type="ECO:0000256" key="3">
    <source>
        <dbReference type="ARBA" id="ARBA00023125"/>
    </source>
</evidence>
<feature type="domain" description="Type I restriction modification DNA specificity" evidence="4">
    <location>
        <begin position="225"/>
        <end position="378"/>
    </location>
</feature>
<dbReference type="Gene3D" id="3.90.220.20">
    <property type="entry name" value="DNA methylase specificity domains"/>
    <property type="match status" value="2"/>
</dbReference>
<dbReference type="eggNOG" id="COG3465">
    <property type="taxonomic scope" value="Bacteria"/>
</dbReference>
<gene>
    <name evidence="5" type="ORF">HMPREF9332_00630</name>
</gene>
<dbReference type="InterPro" id="IPR044946">
    <property type="entry name" value="Restrct_endonuc_typeI_TRD_sf"/>
</dbReference>
<dbReference type="InterPro" id="IPR000055">
    <property type="entry name" value="Restrct_endonuc_typeI_TRD"/>
</dbReference>
<accession>G5GAT3</accession>
<dbReference type="GO" id="GO:0009307">
    <property type="term" value="P:DNA restriction-modification system"/>
    <property type="evidence" value="ECO:0007669"/>
    <property type="project" value="UniProtKB-KW"/>
</dbReference>
<dbReference type="PANTHER" id="PTHR30408:SF12">
    <property type="entry name" value="TYPE I RESTRICTION ENZYME MJAVIII SPECIFICITY SUBUNIT"/>
    <property type="match status" value="1"/>
</dbReference>
<dbReference type="eggNOG" id="COG0732">
    <property type="taxonomic scope" value="Bacteria"/>
</dbReference>
<protein>
    <recommendedName>
        <fullName evidence="4">Type I restriction modification DNA specificity domain-containing protein</fullName>
    </recommendedName>
</protein>
<dbReference type="STRING" id="679199.HMPREF9332_00630"/>
<evidence type="ECO:0000259" key="4">
    <source>
        <dbReference type="Pfam" id="PF01420"/>
    </source>
</evidence>
<evidence type="ECO:0000313" key="5">
    <source>
        <dbReference type="EMBL" id="EHG23614.1"/>
    </source>
</evidence>
<dbReference type="HOGENOM" id="CLU_021095_0_1_10"/>
<dbReference type="Proteomes" id="UP000015993">
    <property type="component" value="Unassembled WGS sequence"/>
</dbReference>
<dbReference type="CDD" id="cd17291">
    <property type="entry name" value="RMtype1_S_MgeORF438P-TRD-CR_like"/>
    <property type="match status" value="1"/>
</dbReference>
<keyword evidence="6" id="KW-1185">Reference proteome</keyword>
<dbReference type="SUPFAM" id="SSF116734">
    <property type="entry name" value="DNA methylase specificity domain"/>
    <property type="match status" value="2"/>
</dbReference>
<dbReference type="OrthoDB" id="2234796at2"/>
<dbReference type="PANTHER" id="PTHR30408">
    <property type="entry name" value="TYPE-1 RESTRICTION ENZYME ECOKI SPECIFICITY PROTEIN"/>
    <property type="match status" value="1"/>
</dbReference>
<evidence type="ECO:0000256" key="1">
    <source>
        <dbReference type="ARBA" id="ARBA00010923"/>
    </source>
</evidence>
<organism evidence="5 6">
    <name type="scientific">Alloprevotella rava F0323</name>
    <dbReference type="NCBI Taxonomy" id="679199"/>
    <lineage>
        <taxon>Bacteria</taxon>
        <taxon>Pseudomonadati</taxon>
        <taxon>Bacteroidota</taxon>
        <taxon>Bacteroidia</taxon>
        <taxon>Bacteroidales</taxon>
        <taxon>Prevotellaceae</taxon>
        <taxon>Alloprevotella</taxon>
    </lineage>
</organism>
<dbReference type="GO" id="GO:0003677">
    <property type="term" value="F:DNA binding"/>
    <property type="evidence" value="ECO:0007669"/>
    <property type="project" value="UniProtKB-KW"/>
</dbReference>
<proteinExistence type="inferred from homology"/>
<name>G5GAT3_9BACT</name>
<dbReference type="AlphaFoldDB" id="G5GAT3"/>
<dbReference type="RefSeq" id="WP_009347054.1">
    <property type="nucleotide sequence ID" value="NZ_JH376828.1"/>
</dbReference>
<evidence type="ECO:0000256" key="2">
    <source>
        <dbReference type="ARBA" id="ARBA00022747"/>
    </source>
</evidence>
<comment type="similarity">
    <text evidence="1">Belongs to the type-I restriction system S methylase family.</text>
</comment>